<evidence type="ECO:0000256" key="3">
    <source>
        <dbReference type="SAM" id="MobiDB-lite"/>
    </source>
</evidence>
<dbReference type="PANTHER" id="PTHR31048">
    <property type="entry name" value="OS03G0233200 PROTEIN"/>
    <property type="match status" value="1"/>
</dbReference>
<organism evidence="5 6">
    <name type="scientific">Aristolochia fimbriata</name>
    <name type="common">White veined hardy Dutchman's pipe vine</name>
    <dbReference type="NCBI Taxonomy" id="158543"/>
    <lineage>
        <taxon>Eukaryota</taxon>
        <taxon>Viridiplantae</taxon>
        <taxon>Streptophyta</taxon>
        <taxon>Embryophyta</taxon>
        <taxon>Tracheophyta</taxon>
        <taxon>Spermatophyta</taxon>
        <taxon>Magnoliopsida</taxon>
        <taxon>Magnoliidae</taxon>
        <taxon>Piperales</taxon>
        <taxon>Aristolochiaceae</taxon>
        <taxon>Aristolochia</taxon>
    </lineage>
</organism>
<protein>
    <recommendedName>
        <fullName evidence="7">Thaumatin-like protein</fullName>
    </recommendedName>
</protein>
<feature type="region of interest" description="Disordered" evidence="3">
    <location>
        <begin position="226"/>
        <end position="253"/>
    </location>
</feature>
<dbReference type="InterPro" id="IPR001938">
    <property type="entry name" value="Thaumatin"/>
</dbReference>
<dbReference type="Pfam" id="PF00314">
    <property type="entry name" value="Thaumatin"/>
    <property type="match status" value="1"/>
</dbReference>
<gene>
    <name evidence="5" type="ORF">H6P81_019711</name>
</gene>
<feature type="signal peptide" evidence="4">
    <location>
        <begin position="1"/>
        <end position="27"/>
    </location>
</feature>
<name>A0AAV7DVG4_ARIFI</name>
<keyword evidence="4" id="KW-0732">Signal</keyword>
<dbReference type="PRINTS" id="PR00347">
    <property type="entry name" value="THAUMATIN"/>
</dbReference>
<evidence type="ECO:0008006" key="7">
    <source>
        <dbReference type="Google" id="ProtNLM"/>
    </source>
</evidence>
<dbReference type="FunFam" id="2.60.110.10:FF:000003">
    <property type="entry name" value="Thaumatin I"/>
    <property type="match status" value="1"/>
</dbReference>
<evidence type="ECO:0000313" key="6">
    <source>
        <dbReference type="Proteomes" id="UP000825729"/>
    </source>
</evidence>
<dbReference type="Gene3D" id="2.60.110.10">
    <property type="entry name" value="Thaumatin"/>
    <property type="match status" value="1"/>
</dbReference>
<dbReference type="EMBL" id="JAINDJ010000008">
    <property type="protein sequence ID" value="KAG9439546.1"/>
    <property type="molecule type" value="Genomic_DNA"/>
</dbReference>
<dbReference type="AlphaFoldDB" id="A0AAV7DVG4"/>
<comment type="similarity">
    <text evidence="1">Belongs to the thaumatin family.</text>
</comment>
<dbReference type="SUPFAM" id="SSF49870">
    <property type="entry name" value="Osmotin, thaumatin-like protein"/>
    <property type="match status" value="1"/>
</dbReference>
<sequence>MSTTLSSKHFPVFLLLSFPLLFSLAHAASFEIRNQCPYTVWAAAVPGGGRRLNRGESWTINVAPGTTQARIWGRTNCNFDGNGRGSCQTGDCNGLLQCNAYGKPPNTLAEFALNQFAGQDFIDISLVDGFNIPMEFSPTGGCSRTIRCTADINGQCPQQLRAPGGCNNPCTVFNTPQYCCTNGPCSPTDLSRFFKQRCPDAYSYPQDDPTSLFTCPGGIKYKQDLPASKAGGGKKKNPLDLPGSNLLRPRRSPGLRTALTHPIVRVGRSSGLRLGLGKFEP</sequence>
<dbReference type="InterPro" id="IPR017949">
    <property type="entry name" value="Thaumatin_CS"/>
</dbReference>
<keyword evidence="2" id="KW-1015">Disulfide bond</keyword>
<dbReference type="PROSITE" id="PS00316">
    <property type="entry name" value="THAUMATIN_1"/>
    <property type="match status" value="1"/>
</dbReference>
<proteinExistence type="inferred from homology"/>
<accession>A0AAV7DVG4</accession>
<reference evidence="5 6" key="1">
    <citation type="submission" date="2021-07" db="EMBL/GenBank/DDBJ databases">
        <title>The Aristolochia fimbriata genome: insights into angiosperm evolution, floral development and chemical biosynthesis.</title>
        <authorList>
            <person name="Jiao Y."/>
        </authorList>
    </citation>
    <scope>NUCLEOTIDE SEQUENCE [LARGE SCALE GENOMIC DNA]</scope>
    <source>
        <strain evidence="5">IBCAS-2021</strain>
        <tissue evidence="5">Leaf</tissue>
    </source>
</reference>
<comment type="caution">
    <text evidence="5">The sequence shown here is derived from an EMBL/GenBank/DDBJ whole genome shotgun (WGS) entry which is preliminary data.</text>
</comment>
<dbReference type="SMART" id="SM00205">
    <property type="entry name" value="THN"/>
    <property type="match status" value="1"/>
</dbReference>
<evidence type="ECO:0000313" key="5">
    <source>
        <dbReference type="EMBL" id="KAG9439546.1"/>
    </source>
</evidence>
<dbReference type="Proteomes" id="UP000825729">
    <property type="component" value="Unassembled WGS sequence"/>
</dbReference>
<keyword evidence="6" id="KW-1185">Reference proteome</keyword>
<dbReference type="InterPro" id="IPR037176">
    <property type="entry name" value="Osmotin/thaumatin-like_sf"/>
</dbReference>
<evidence type="ECO:0000256" key="1">
    <source>
        <dbReference type="ARBA" id="ARBA00010607"/>
    </source>
</evidence>
<dbReference type="PROSITE" id="PS51367">
    <property type="entry name" value="THAUMATIN_2"/>
    <property type="match status" value="1"/>
</dbReference>
<evidence type="ECO:0000256" key="2">
    <source>
        <dbReference type="ARBA" id="ARBA00023157"/>
    </source>
</evidence>
<evidence type="ECO:0000256" key="4">
    <source>
        <dbReference type="SAM" id="SignalP"/>
    </source>
</evidence>
<feature type="chain" id="PRO_5043316671" description="Thaumatin-like protein" evidence="4">
    <location>
        <begin position="28"/>
        <end position="281"/>
    </location>
</feature>